<feature type="domain" description="PPM-type phosphatase" evidence="3">
    <location>
        <begin position="287"/>
        <end position="511"/>
    </location>
</feature>
<accession>A0ABN3E0H1</accession>
<keyword evidence="5" id="KW-1185">Reference proteome</keyword>
<protein>
    <submittedName>
        <fullName evidence="4">PP2C family protein-serine/threonine phosphatase</fullName>
    </submittedName>
</protein>
<evidence type="ECO:0000259" key="3">
    <source>
        <dbReference type="SMART" id="SM00331"/>
    </source>
</evidence>
<evidence type="ECO:0000256" key="2">
    <source>
        <dbReference type="SAM" id="MobiDB-lite"/>
    </source>
</evidence>
<feature type="region of interest" description="Disordered" evidence="2">
    <location>
        <begin position="1"/>
        <end position="30"/>
    </location>
</feature>
<dbReference type="RefSeq" id="WP_344636803.1">
    <property type="nucleotide sequence ID" value="NZ_BAAATR010000011.1"/>
</dbReference>
<evidence type="ECO:0000313" key="4">
    <source>
        <dbReference type="EMBL" id="GAA2245647.1"/>
    </source>
</evidence>
<dbReference type="PANTHER" id="PTHR43156:SF2">
    <property type="entry name" value="STAGE II SPORULATION PROTEIN E"/>
    <property type="match status" value="1"/>
</dbReference>
<dbReference type="EMBL" id="BAAATR010000011">
    <property type="protein sequence ID" value="GAA2245647.1"/>
    <property type="molecule type" value="Genomic_DNA"/>
</dbReference>
<reference evidence="4 5" key="1">
    <citation type="journal article" date="2019" name="Int. J. Syst. Evol. Microbiol.">
        <title>The Global Catalogue of Microorganisms (GCM) 10K type strain sequencing project: providing services to taxonomists for standard genome sequencing and annotation.</title>
        <authorList>
            <consortium name="The Broad Institute Genomics Platform"/>
            <consortium name="The Broad Institute Genome Sequencing Center for Infectious Disease"/>
            <person name="Wu L."/>
            <person name="Ma J."/>
        </authorList>
    </citation>
    <scope>NUCLEOTIDE SEQUENCE [LARGE SCALE GENOMIC DNA]</scope>
    <source>
        <strain evidence="4 5">JCM 7356</strain>
    </source>
</reference>
<feature type="compositionally biased region" description="Low complexity" evidence="2">
    <location>
        <begin position="18"/>
        <end position="30"/>
    </location>
</feature>
<evidence type="ECO:0000313" key="5">
    <source>
        <dbReference type="Proteomes" id="UP001500305"/>
    </source>
</evidence>
<organism evidence="4 5">
    <name type="scientific">Kitasatospora cystarginea</name>
    <dbReference type="NCBI Taxonomy" id="58350"/>
    <lineage>
        <taxon>Bacteria</taxon>
        <taxon>Bacillati</taxon>
        <taxon>Actinomycetota</taxon>
        <taxon>Actinomycetes</taxon>
        <taxon>Kitasatosporales</taxon>
        <taxon>Streptomycetaceae</taxon>
        <taxon>Kitasatospora</taxon>
    </lineage>
</organism>
<dbReference type="Gene3D" id="3.30.450.40">
    <property type="match status" value="1"/>
</dbReference>
<proteinExistence type="predicted"/>
<dbReference type="Proteomes" id="UP001500305">
    <property type="component" value="Unassembled WGS sequence"/>
</dbReference>
<gene>
    <name evidence="4" type="ORF">GCM10010430_29430</name>
</gene>
<name>A0ABN3E0H1_9ACTN</name>
<keyword evidence="1" id="KW-0378">Hydrolase</keyword>
<dbReference type="InterPro" id="IPR029016">
    <property type="entry name" value="GAF-like_dom_sf"/>
</dbReference>
<dbReference type="PANTHER" id="PTHR43156">
    <property type="entry name" value="STAGE II SPORULATION PROTEIN E-RELATED"/>
    <property type="match status" value="1"/>
</dbReference>
<dbReference type="InterPro" id="IPR001932">
    <property type="entry name" value="PPM-type_phosphatase-like_dom"/>
</dbReference>
<dbReference type="InterPro" id="IPR052016">
    <property type="entry name" value="Bact_Sigma-Reg"/>
</dbReference>
<dbReference type="InterPro" id="IPR036457">
    <property type="entry name" value="PPM-type-like_dom_sf"/>
</dbReference>
<dbReference type="SMART" id="SM00331">
    <property type="entry name" value="PP2C_SIG"/>
    <property type="match status" value="1"/>
</dbReference>
<evidence type="ECO:0000256" key="1">
    <source>
        <dbReference type="ARBA" id="ARBA00022801"/>
    </source>
</evidence>
<dbReference type="Gene3D" id="3.60.40.10">
    <property type="entry name" value="PPM-type phosphatase domain"/>
    <property type="match status" value="1"/>
</dbReference>
<comment type="caution">
    <text evidence="4">The sequence shown here is derived from an EMBL/GenBank/DDBJ whole genome shotgun (WGS) entry which is preliminary data.</text>
</comment>
<sequence>MTDAKPLDLPLPGPAGPAGPEAVPGLPSGPALLAPGADHCGGRMLTEYSVRDPALAGPVATDSETSAAAVPNTPELQDRLTGWLSDFTSLHEHTGRLAAARGLAATLTAVLDSGAALLGAHRGLITTTVPGSGRPVGLGLDGASVGALETVPAEHGPFAGLLSRPGGSGQLLVADLAADPSVGPRFREVAGQLGLGACYALPLATEQDGPLGAAVWFYDEPAEPDERRRELARMYCEFAAPLVAKQLEADRTHRATEALRRGLLPDRLPAVPGLRLAARCVPAALDRCTGGRASGSAGAAASSDWYDAIALTDGTLGLTVGSVSGDGPGAGPSSVPGAAAAMSRVRAALRAYVVLEGEDPVSVLGDLELLLKTTEPARTATAAYAWVQPGERRITLAGAGHCPPVLVTRYGANFVETSLSAPLGMLACWEAPGVELDAERGDLLLLYTEGLARRFGPTLHAGQAALRRAAADAPRDVRLEPDRFCGHLLDICPAAGDAGAVDDLVLLAVRFE</sequence>
<dbReference type="Pfam" id="PF07228">
    <property type="entry name" value="SpoIIE"/>
    <property type="match status" value="1"/>
</dbReference>
<dbReference type="SUPFAM" id="SSF55781">
    <property type="entry name" value="GAF domain-like"/>
    <property type="match status" value="1"/>
</dbReference>